<evidence type="ECO:0000313" key="1">
    <source>
        <dbReference type="EMBL" id="QUP54516.1"/>
    </source>
</evidence>
<dbReference type="RefSeq" id="WP_211903785.1">
    <property type="nucleotide sequence ID" value="NZ_CP046729.1"/>
</dbReference>
<name>A0ABX7ZHB4_9RALS</name>
<proteinExistence type="predicted"/>
<dbReference type="Proteomes" id="UP000677898">
    <property type="component" value="Chromosome"/>
</dbReference>
<reference evidence="1 2" key="1">
    <citation type="journal article" date="2021" name="Phytopathology">
        <title>Complete genome sequence of Ralstonia syzygii subsp. indonesiensis strain LLRS-1, isolated from wilted tobacco in China.</title>
        <authorList>
            <person name="Lu C.H."/>
            <person name="Li J.Y."/>
            <person name="Mi M.G."/>
            <person name="Lin Z.L."/>
            <person name="Jiang N."/>
            <person name="Gai X."/>
            <person name="Ma J.H."/>
            <person name="Lei L.P."/>
            <person name="Xia Z.Y."/>
        </authorList>
    </citation>
    <scope>NUCLEOTIDE SEQUENCE [LARGE SCALE GENOMIC DNA]</scope>
    <source>
        <strain evidence="1 2">LLRS-1</strain>
    </source>
</reference>
<gene>
    <name evidence="1" type="ORF">GO998_12560</name>
</gene>
<keyword evidence="2" id="KW-1185">Reference proteome</keyword>
<organism evidence="1 2">
    <name type="scientific">Ralstonia syzygii</name>
    <dbReference type="NCBI Taxonomy" id="28097"/>
    <lineage>
        <taxon>Bacteria</taxon>
        <taxon>Pseudomonadati</taxon>
        <taxon>Pseudomonadota</taxon>
        <taxon>Betaproteobacteria</taxon>
        <taxon>Burkholderiales</taxon>
        <taxon>Burkholderiaceae</taxon>
        <taxon>Ralstonia</taxon>
        <taxon>Ralstonia solanacearum species complex</taxon>
    </lineage>
</organism>
<sequence>MNILVPGLPDGWVDSLREAAENGERDRAQVLVEHLHRLMRQQPAMDVQTVAAALKIQVLSPLAGDERHRVEMFLDDLGIGIFGSGKGP</sequence>
<evidence type="ECO:0000313" key="2">
    <source>
        <dbReference type="Proteomes" id="UP000677898"/>
    </source>
</evidence>
<dbReference type="EMBL" id="CP046729">
    <property type="protein sequence ID" value="QUP54516.1"/>
    <property type="molecule type" value="Genomic_DNA"/>
</dbReference>
<protein>
    <submittedName>
        <fullName evidence="1">Uncharacterized protein</fullName>
    </submittedName>
</protein>
<accession>A0ABX7ZHB4</accession>